<dbReference type="GO" id="GO:0009279">
    <property type="term" value="C:cell outer membrane"/>
    <property type="evidence" value="ECO:0007669"/>
    <property type="project" value="UniProtKB-SubCell"/>
</dbReference>
<proteinExistence type="inferred from homology"/>
<organism evidence="15 16">
    <name type="scientific">Lacinutrix venerupis</name>
    <dbReference type="NCBI Taxonomy" id="1486034"/>
    <lineage>
        <taxon>Bacteria</taxon>
        <taxon>Pseudomonadati</taxon>
        <taxon>Bacteroidota</taxon>
        <taxon>Flavobacteriia</taxon>
        <taxon>Flavobacteriales</taxon>
        <taxon>Flavobacteriaceae</taxon>
        <taxon>Lacinutrix</taxon>
    </lineage>
</organism>
<dbReference type="Proteomes" id="UP000187506">
    <property type="component" value="Chromosome"/>
</dbReference>
<dbReference type="InterPro" id="IPR039426">
    <property type="entry name" value="TonB-dep_rcpt-like"/>
</dbReference>
<dbReference type="Pfam" id="PF07715">
    <property type="entry name" value="Plug"/>
    <property type="match status" value="1"/>
</dbReference>
<dbReference type="EMBL" id="CP019352">
    <property type="protein sequence ID" value="APX99784.1"/>
    <property type="molecule type" value="Genomic_DNA"/>
</dbReference>
<evidence type="ECO:0000256" key="12">
    <source>
        <dbReference type="RuleBase" id="RU003357"/>
    </source>
</evidence>
<evidence type="ECO:0000256" key="7">
    <source>
        <dbReference type="ARBA" id="ARBA00023065"/>
    </source>
</evidence>
<dbReference type="InterPro" id="IPR008969">
    <property type="entry name" value="CarboxyPept-like_regulatory"/>
</dbReference>
<evidence type="ECO:0000313" key="16">
    <source>
        <dbReference type="Proteomes" id="UP000187506"/>
    </source>
</evidence>
<dbReference type="SUPFAM" id="SSF49464">
    <property type="entry name" value="Carboxypeptidase regulatory domain-like"/>
    <property type="match status" value="1"/>
</dbReference>
<evidence type="ECO:0000256" key="2">
    <source>
        <dbReference type="ARBA" id="ARBA00022448"/>
    </source>
</evidence>
<evidence type="ECO:0000256" key="9">
    <source>
        <dbReference type="ARBA" id="ARBA00023136"/>
    </source>
</evidence>
<dbReference type="Gene3D" id="2.40.170.20">
    <property type="entry name" value="TonB-dependent receptor, beta-barrel domain"/>
    <property type="match status" value="1"/>
</dbReference>
<keyword evidence="6" id="KW-0408">Iron</keyword>
<feature type="domain" description="TonB-dependent receptor plug" evidence="14">
    <location>
        <begin position="118"/>
        <end position="217"/>
    </location>
</feature>
<sequence>MKNPKSILRIALFFIFFLSFKILTAQQVKGYVLNNKQPLATAYIYNLDTKSHSHTADNGYFVLENNKVNDTITISLLGFKKKNIVLKEEDFNTTISINLERKIFQLDELVLSEQENVLNTLTKIDVQTSPINSSQEILRKIPGLIIGQHAGGGKAEQIFLRGFDIDHGTDISINVDGIPVNNVSHAHGQGYSDLHFVIPETIESINFGKGPYYANARDFTTAGYVDFKTKSSIENNTIKLSYGDFNTIRTLGLFNLTDNNKNSNAYAGIEYIETDGPFNSSQNFNRLNLIGKYSTLLQNRNKITTTVTHFNSRWDASGQIPNRAVESGLIDRFGAIDDTEGGNTSRTNINLEHKFFASDDTTVKSNAFYSHYDFELYSNFTFFLDDPINGDQIKQKEDRSIFGFNTEIKEQNAFNNEIIETTSGIGLRYDKVNDVELSHTLNRNTTLEFIQLGDINQTNAFAYYKAGFDLGKVKITPGLRLEYFKFLYNDALSEDYETQSETKTALLPKLNIQYNQNNNLQWFLKSGIGFHSNDARVVVSQQGRDILPKAYGVDLGNVWKPTKNLVINTTAWYLFLEQEFVYVGDAGIVEPSGETERLGLDLGLRYQLNDYLYFNTDATLTKARSIEENDGEDYIPLAPSFTMVGGLALNNYKGFSGALSYRFLDDRAANEDYSVTAEGYFVTDFNLNYKFNKNLTLGISIENIFDTEWNETQFLTESRLQNEIDSTEEIHFTPGTPFNAKATLTYNF</sequence>
<keyword evidence="15" id="KW-0675">Receptor</keyword>
<evidence type="ECO:0000259" key="13">
    <source>
        <dbReference type="Pfam" id="PF00593"/>
    </source>
</evidence>
<dbReference type="RefSeq" id="WP_076732411.1">
    <property type="nucleotide sequence ID" value="NZ_CP019352.1"/>
</dbReference>
<dbReference type="InterPro" id="IPR036942">
    <property type="entry name" value="Beta-barrel_TonB_sf"/>
</dbReference>
<keyword evidence="7" id="KW-0406">Ion transport</keyword>
<protein>
    <submittedName>
        <fullName evidence="15">TonB-dependent receptor</fullName>
    </submittedName>
</protein>
<dbReference type="InterPro" id="IPR000531">
    <property type="entry name" value="Beta-barrel_TonB"/>
</dbReference>
<evidence type="ECO:0000256" key="1">
    <source>
        <dbReference type="ARBA" id="ARBA00004571"/>
    </source>
</evidence>
<evidence type="ECO:0000256" key="8">
    <source>
        <dbReference type="ARBA" id="ARBA00023077"/>
    </source>
</evidence>
<name>A0AAC9PWF2_9FLAO</name>
<keyword evidence="2 11" id="KW-0813">Transport</keyword>
<evidence type="ECO:0000256" key="3">
    <source>
        <dbReference type="ARBA" id="ARBA00022452"/>
    </source>
</evidence>
<dbReference type="Gene3D" id="2.170.130.10">
    <property type="entry name" value="TonB-dependent receptor, plug domain"/>
    <property type="match status" value="1"/>
</dbReference>
<keyword evidence="5 11" id="KW-0812">Transmembrane</keyword>
<dbReference type="SUPFAM" id="SSF56935">
    <property type="entry name" value="Porins"/>
    <property type="match status" value="1"/>
</dbReference>
<dbReference type="PANTHER" id="PTHR32552">
    <property type="entry name" value="FERRICHROME IRON RECEPTOR-RELATED"/>
    <property type="match status" value="1"/>
</dbReference>
<dbReference type="PROSITE" id="PS52016">
    <property type="entry name" value="TONB_DEPENDENT_REC_3"/>
    <property type="match status" value="1"/>
</dbReference>
<gene>
    <name evidence="15" type="ORF">BWR22_05490</name>
</gene>
<evidence type="ECO:0000256" key="11">
    <source>
        <dbReference type="PROSITE-ProRule" id="PRU01360"/>
    </source>
</evidence>
<keyword evidence="16" id="KW-1185">Reference proteome</keyword>
<keyword evidence="4" id="KW-0410">Iron transport</keyword>
<comment type="similarity">
    <text evidence="11 12">Belongs to the TonB-dependent receptor family.</text>
</comment>
<dbReference type="Pfam" id="PF00593">
    <property type="entry name" value="TonB_dep_Rec_b-barrel"/>
    <property type="match status" value="1"/>
</dbReference>
<evidence type="ECO:0000256" key="4">
    <source>
        <dbReference type="ARBA" id="ARBA00022496"/>
    </source>
</evidence>
<keyword evidence="3 11" id="KW-1134">Transmembrane beta strand</keyword>
<evidence type="ECO:0000259" key="14">
    <source>
        <dbReference type="Pfam" id="PF07715"/>
    </source>
</evidence>
<feature type="domain" description="TonB-dependent receptor-like beta-barrel" evidence="13">
    <location>
        <begin position="305"/>
        <end position="704"/>
    </location>
</feature>
<dbReference type="GO" id="GO:0006826">
    <property type="term" value="P:iron ion transport"/>
    <property type="evidence" value="ECO:0007669"/>
    <property type="project" value="UniProtKB-KW"/>
</dbReference>
<dbReference type="InterPro" id="IPR012910">
    <property type="entry name" value="Plug_dom"/>
</dbReference>
<dbReference type="KEGG" id="lvn:BWR22_05490"/>
<keyword evidence="10 11" id="KW-0998">Cell outer membrane</keyword>
<dbReference type="AlphaFoldDB" id="A0AAC9PWF2"/>
<keyword evidence="8 12" id="KW-0798">TonB box</keyword>
<keyword evidence="9 11" id="KW-0472">Membrane</keyword>
<dbReference type="PANTHER" id="PTHR32552:SF81">
    <property type="entry name" value="TONB-DEPENDENT OUTER MEMBRANE RECEPTOR"/>
    <property type="match status" value="1"/>
</dbReference>
<evidence type="ECO:0000256" key="10">
    <source>
        <dbReference type="ARBA" id="ARBA00023237"/>
    </source>
</evidence>
<evidence type="ECO:0000256" key="6">
    <source>
        <dbReference type="ARBA" id="ARBA00023004"/>
    </source>
</evidence>
<evidence type="ECO:0000256" key="5">
    <source>
        <dbReference type="ARBA" id="ARBA00022692"/>
    </source>
</evidence>
<dbReference type="Pfam" id="PF13715">
    <property type="entry name" value="CarbopepD_reg_2"/>
    <property type="match status" value="1"/>
</dbReference>
<dbReference type="InterPro" id="IPR037066">
    <property type="entry name" value="Plug_dom_sf"/>
</dbReference>
<reference evidence="15 16" key="1">
    <citation type="submission" date="2017-01" db="EMBL/GenBank/DDBJ databases">
        <title>Complete genome of Lacinutrix venerupis DOK2-8 isolated from seawater in Dokdo.</title>
        <authorList>
            <person name="Chi W.-J."/>
            <person name="Kim J.H."/>
        </authorList>
    </citation>
    <scope>NUCLEOTIDE SEQUENCE [LARGE SCALE GENOMIC DNA]</scope>
    <source>
        <strain evidence="15 16">DOK2-8</strain>
    </source>
</reference>
<evidence type="ECO:0000313" key="15">
    <source>
        <dbReference type="EMBL" id="APX99784.1"/>
    </source>
</evidence>
<accession>A0AAC9PWF2</accession>
<comment type="subcellular location">
    <subcellularLocation>
        <location evidence="1 11">Cell outer membrane</location>
        <topology evidence="1 11">Multi-pass membrane protein</topology>
    </subcellularLocation>
</comment>